<evidence type="ECO:0000256" key="1">
    <source>
        <dbReference type="SAM" id="SignalP"/>
    </source>
</evidence>
<comment type="caution">
    <text evidence="2">The sequence shown here is derived from an EMBL/GenBank/DDBJ whole genome shotgun (WGS) entry which is preliminary data.</text>
</comment>
<dbReference type="Gene3D" id="2.40.128.640">
    <property type="match status" value="1"/>
</dbReference>
<dbReference type="RefSeq" id="WP_151044459.1">
    <property type="nucleotide sequence ID" value="NZ_VZOT01000005.1"/>
</dbReference>
<feature type="signal peptide" evidence="1">
    <location>
        <begin position="1"/>
        <end position="25"/>
    </location>
</feature>
<dbReference type="AlphaFoldDB" id="A0A6A1R2D9"/>
<organism evidence="2">
    <name type="scientific">Comamonas kerstersii</name>
    <dbReference type="NCBI Taxonomy" id="225992"/>
    <lineage>
        <taxon>Bacteria</taxon>
        <taxon>Pseudomonadati</taxon>
        <taxon>Pseudomonadota</taxon>
        <taxon>Betaproteobacteria</taxon>
        <taxon>Burkholderiales</taxon>
        <taxon>Comamonadaceae</taxon>
        <taxon>Comamonas</taxon>
    </lineage>
</organism>
<sequence length="163" mass="17826">MSSLLRCSPASSLGLLSLTAVLSLAGCQAPLPTVDAPPPKMEQTFQQVPVGDSPENMLDWSGTYQAVLPQRAISVQLRDDRTAVVRERSLDTTGEPVNFTYQGPFRFDPAGGSLITLSESPEAQPVYRFFVGENWIELRDRASGAPLPQAQHYRLKKTSLPPQ</sequence>
<protein>
    <submittedName>
        <fullName evidence="2">Copper resistance protein NlpE</fullName>
    </submittedName>
</protein>
<keyword evidence="1" id="KW-0732">Signal</keyword>
<gene>
    <name evidence="2" type="ORF">F7P80_10015</name>
</gene>
<accession>A0A6A1R2D9</accession>
<reference evidence="2" key="1">
    <citation type="submission" date="2019-09" db="EMBL/GenBank/DDBJ databases">
        <title>Draft genome sequences of 48 bacterial type strains from the CCUG.</title>
        <authorList>
            <person name="Tunovic T."/>
            <person name="Pineiro-Iglesias B."/>
            <person name="Unosson C."/>
            <person name="Inganas E."/>
            <person name="Ohlen M."/>
            <person name="Cardew S."/>
            <person name="Jensie-Markopoulos S."/>
            <person name="Salva-Serra F."/>
            <person name="Jaen-Luchoro D."/>
            <person name="Karlsson R."/>
            <person name="Svensson-Stadler L."/>
            <person name="Chun J."/>
            <person name="Moore E."/>
        </authorList>
    </citation>
    <scope>NUCLEOTIDE SEQUENCE</scope>
    <source>
        <strain evidence="2">CCUG 15333</strain>
    </source>
</reference>
<evidence type="ECO:0000313" key="2">
    <source>
        <dbReference type="EMBL" id="KAB0586688.1"/>
    </source>
</evidence>
<dbReference type="EMBL" id="VZOT01000005">
    <property type="protein sequence ID" value="KAB0586688.1"/>
    <property type="molecule type" value="Genomic_DNA"/>
</dbReference>
<dbReference type="PROSITE" id="PS51257">
    <property type="entry name" value="PROKAR_LIPOPROTEIN"/>
    <property type="match status" value="1"/>
</dbReference>
<name>A0A6A1R2D9_9BURK</name>
<feature type="chain" id="PRO_5025464087" evidence="1">
    <location>
        <begin position="26"/>
        <end position="163"/>
    </location>
</feature>
<proteinExistence type="predicted"/>